<dbReference type="PANTHER" id="PTHR24224">
    <property type="entry name" value="CARDIOACCELERATORY PEPTIDE RECEPTOR-RELATED"/>
    <property type="match status" value="1"/>
</dbReference>
<dbReference type="EMBL" id="JAWQEG010002207">
    <property type="protein sequence ID" value="KAK3873601.1"/>
    <property type="molecule type" value="Genomic_DNA"/>
</dbReference>
<reference evidence="7" key="1">
    <citation type="submission" date="2023-10" db="EMBL/GenBank/DDBJ databases">
        <title>Genome assemblies of two species of porcelain crab, Petrolisthes cinctipes and Petrolisthes manimaculis (Anomura: Porcellanidae).</title>
        <authorList>
            <person name="Angst P."/>
        </authorList>
    </citation>
    <scope>NUCLEOTIDE SEQUENCE</scope>
    <source>
        <strain evidence="7">PB745_01</strain>
        <tissue evidence="7">Gill</tissue>
    </source>
</reference>
<feature type="region of interest" description="Disordered" evidence="5">
    <location>
        <begin position="148"/>
        <end position="171"/>
    </location>
</feature>
<evidence type="ECO:0000313" key="8">
    <source>
        <dbReference type="Proteomes" id="UP001286313"/>
    </source>
</evidence>
<dbReference type="PANTHER" id="PTHR24224:SF6">
    <property type="entry name" value="CARDIOACCELERATORY PEPTIDE RECEPTOR-RELATED"/>
    <property type="match status" value="1"/>
</dbReference>
<evidence type="ECO:0000256" key="3">
    <source>
        <dbReference type="ARBA" id="ARBA00022989"/>
    </source>
</evidence>
<feature type="domain" description="G-protein coupled receptors family 1 profile" evidence="6">
    <location>
        <begin position="1"/>
        <end position="52"/>
    </location>
</feature>
<name>A0AAE1FH35_PETCI</name>
<evidence type="ECO:0000259" key="6">
    <source>
        <dbReference type="PROSITE" id="PS50262"/>
    </source>
</evidence>
<feature type="compositionally biased region" description="Pro residues" evidence="5">
    <location>
        <begin position="111"/>
        <end position="125"/>
    </location>
</feature>
<gene>
    <name evidence="7" type="ORF">Pcinc_021405</name>
</gene>
<dbReference type="GO" id="GO:0005886">
    <property type="term" value="C:plasma membrane"/>
    <property type="evidence" value="ECO:0007669"/>
    <property type="project" value="TreeGrafter"/>
</dbReference>
<feature type="compositionally biased region" description="Polar residues" evidence="5">
    <location>
        <begin position="154"/>
        <end position="168"/>
    </location>
</feature>
<dbReference type="GO" id="GO:0008188">
    <property type="term" value="F:neuropeptide receptor activity"/>
    <property type="evidence" value="ECO:0007669"/>
    <property type="project" value="TreeGrafter"/>
</dbReference>
<evidence type="ECO:0000313" key="7">
    <source>
        <dbReference type="EMBL" id="KAK3873601.1"/>
    </source>
</evidence>
<dbReference type="Proteomes" id="UP001286313">
    <property type="component" value="Unassembled WGS sequence"/>
</dbReference>
<dbReference type="Gene3D" id="1.20.1070.10">
    <property type="entry name" value="Rhodopsin 7-helix transmembrane proteins"/>
    <property type="match status" value="1"/>
</dbReference>
<comment type="caution">
    <text evidence="7">The sequence shown here is derived from an EMBL/GenBank/DDBJ whole genome shotgun (WGS) entry which is preliminary data.</text>
</comment>
<feature type="region of interest" description="Disordered" evidence="5">
    <location>
        <begin position="78"/>
        <end position="131"/>
    </location>
</feature>
<evidence type="ECO:0000256" key="2">
    <source>
        <dbReference type="ARBA" id="ARBA00022692"/>
    </source>
</evidence>
<sequence length="187" mass="20030">MAVLFVLCWSPYIVFDLLQVYGFVPQTPTNVAVATLIQSLAPLNSAANPVIYCLFSTPICRNIRQKWSTTKSTFTISSKNPSAGLGGGGGGGGGGMARVQTVAAKVEQEQQPPPPLPPPLPPPPSSSSSRRVPHSFVLLFLQVLLGEGEEEHPTSVSSPTTGTHSCPNQLRGEWEYKSEGKKRCVRE</sequence>
<proteinExistence type="predicted"/>
<keyword evidence="3" id="KW-1133">Transmembrane helix</keyword>
<protein>
    <recommendedName>
        <fullName evidence="6">G-protein coupled receptors family 1 profile domain-containing protein</fullName>
    </recommendedName>
</protein>
<dbReference type="AlphaFoldDB" id="A0AAE1FH35"/>
<dbReference type="SUPFAM" id="SSF81321">
    <property type="entry name" value="Family A G protein-coupled receptor-like"/>
    <property type="match status" value="1"/>
</dbReference>
<dbReference type="InterPro" id="IPR017452">
    <property type="entry name" value="GPCR_Rhodpsn_7TM"/>
</dbReference>
<accession>A0AAE1FH35</accession>
<keyword evidence="8" id="KW-1185">Reference proteome</keyword>
<keyword evidence="4" id="KW-0472">Membrane</keyword>
<keyword evidence="2" id="KW-0812">Transmembrane</keyword>
<evidence type="ECO:0000256" key="4">
    <source>
        <dbReference type="ARBA" id="ARBA00023136"/>
    </source>
</evidence>
<evidence type="ECO:0000256" key="1">
    <source>
        <dbReference type="ARBA" id="ARBA00004370"/>
    </source>
</evidence>
<evidence type="ECO:0000256" key="5">
    <source>
        <dbReference type="SAM" id="MobiDB-lite"/>
    </source>
</evidence>
<dbReference type="PROSITE" id="PS50262">
    <property type="entry name" value="G_PROTEIN_RECEP_F1_2"/>
    <property type="match status" value="1"/>
</dbReference>
<feature type="compositionally biased region" description="Gly residues" evidence="5">
    <location>
        <begin position="84"/>
        <end position="96"/>
    </location>
</feature>
<organism evidence="7 8">
    <name type="scientific">Petrolisthes cinctipes</name>
    <name type="common">Flat porcelain crab</name>
    <dbReference type="NCBI Taxonomy" id="88211"/>
    <lineage>
        <taxon>Eukaryota</taxon>
        <taxon>Metazoa</taxon>
        <taxon>Ecdysozoa</taxon>
        <taxon>Arthropoda</taxon>
        <taxon>Crustacea</taxon>
        <taxon>Multicrustacea</taxon>
        <taxon>Malacostraca</taxon>
        <taxon>Eumalacostraca</taxon>
        <taxon>Eucarida</taxon>
        <taxon>Decapoda</taxon>
        <taxon>Pleocyemata</taxon>
        <taxon>Anomura</taxon>
        <taxon>Galatheoidea</taxon>
        <taxon>Porcellanidae</taxon>
        <taxon>Petrolisthes</taxon>
    </lineage>
</organism>
<comment type="subcellular location">
    <subcellularLocation>
        <location evidence="1">Membrane</location>
    </subcellularLocation>
</comment>
<dbReference type="InterPro" id="IPR052665">
    <property type="entry name" value="Neuropeptide-GPCR"/>
</dbReference>